<evidence type="ECO:0000313" key="13">
    <source>
        <dbReference type="EMBL" id="GAT99685.1"/>
    </source>
</evidence>
<dbReference type="FunFam" id="3.40.50.1220:FF:000002">
    <property type="entry name" value="NAD(P) transhydrogenase subunit beta"/>
    <property type="match status" value="1"/>
</dbReference>
<comment type="catalytic activity">
    <reaction evidence="9">
        <text>NAD(+) + NADPH + H(+)(in) = NADH + NADP(+) + H(+)(out)</text>
        <dbReference type="Rhea" id="RHEA:47992"/>
        <dbReference type="ChEBI" id="CHEBI:15378"/>
        <dbReference type="ChEBI" id="CHEBI:57540"/>
        <dbReference type="ChEBI" id="CHEBI:57783"/>
        <dbReference type="ChEBI" id="CHEBI:57945"/>
        <dbReference type="ChEBI" id="CHEBI:58349"/>
        <dbReference type="EC" id="7.1.1.1"/>
    </reaction>
</comment>
<keyword evidence="10" id="KW-0175">Coiled coil</keyword>
<accession>A0A175K1X1</accession>
<dbReference type="GO" id="GO:0016020">
    <property type="term" value="C:membrane"/>
    <property type="evidence" value="ECO:0007669"/>
    <property type="project" value="UniProtKB-SubCell"/>
</dbReference>
<name>A0A175K1X1_ENTHI</name>
<dbReference type="Pfam" id="PF02233">
    <property type="entry name" value="PNTB"/>
    <property type="match status" value="1"/>
</dbReference>
<feature type="coiled-coil region" evidence="10">
    <location>
        <begin position="348"/>
        <end position="375"/>
    </location>
</feature>
<dbReference type="SUPFAM" id="SSF52467">
    <property type="entry name" value="DHS-like NAD/FAD-binding domain"/>
    <property type="match status" value="1"/>
</dbReference>
<dbReference type="PANTHER" id="PTHR44758">
    <property type="entry name" value="NAD(P) TRANSHYDROGENASE SUBUNIT BETA"/>
    <property type="match status" value="1"/>
</dbReference>
<feature type="transmembrane region" description="Helical" evidence="11">
    <location>
        <begin position="141"/>
        <end position="159"/>
    </location>
</feature>
<feature type="transmembrane region" description="Helical" evidence="11">
    <location>
        <begin position="83"/>
        <end position="102"/>
    </location>
</feature>
<dbReference type="VEuPathDB" id="AmoebaDB:EHI5A_063320"/>
<protein>
    <recommendedName>
        <fullName evidence="2">proton-translocating NAD(P)(+) transhydrogenase</fullName>
        <ecNumber evidence="2">7.1.1.1</ecNumber>
    </recommendedName>
</protein>
<keyword evidence="3 11" id="KW-0812">Transmembrane</keyword>
<dbReference type="VEuPathDB" id="AmoebaDB:KM1_289660"/>
<dbReference type="InterPro" id="IPR034300">
    <property type="entry name" value="PNTB-like"/>
</dbReference>
<evidence type="ECO:0000256" key="8">
    <source>
        <dbReference type="ARBA" id="ARBA00023136"/>
    </source>
</evidence>
<feature type="transmembrane region" description="Helical" evidence="11">
    <location>
        <begin position="6"/>
        <end position="24"/>
    </location>
</feature>
<dbReference type="VEuPathDB" id="AmoebaDB:EHI_014030"/>
<comment type="caution">
    <text evidence="13">The sequence shown here is derived from an EMBL/GenBank/DDBJ whole genome shotgun (WGS) entry which is preliminary data.</text>
</comment>
<keyword evidence="8 11" id="KW-0472">Membrane</keyword>
<dbReference type="AlphaFoldDB" id="A0A175K1X1"/>
<gene>
    <name evidence="13" type="ORF">CL6EHI_060020</name>
</gene>
<dbReference type="EC" id="7.1.1.1" evidence="2"/>
<evidence type="ECO:0000256" key="6">
    <source>
        <dbReference type="ARBA" id="ARBA00022989"/>
    </source>
</evidence>
<keyword evidence="7" id="KW-0520">NAD</keyword>
<dbReference type="EMBL" id="BDEQ01000001">
    <property type="protein sequence ID" value="GAT99685.1"/>
    <property type="molecule type" value="Genomic_DNA"/>
</dbReference>
<comment type="subcellular location">
    <subcellularLocation>
        <location evidence="1">Membrane</location>
        <topology evidence="1">Multi-pass membrane protein</topology>
    </subcellularLocation>
</comment>
<feature type="domain" description="NADP transhydrogenase beta-like" evidence="12">
    <location>
        <begin position="4"/>
        <end position="360"/>
    </location>
</feature>
<evidence type="ECO:0000256" key="2">
    <source>
        <dbReference type="ARBA" id="ARBA00012943"/>
    </source>
</evidence>
<keyword evidence="6 11" id="KW-1133">Transmembrane helix</keyword>
<evidence type="ECO:0000256" key="7">
    <source>
        <dbReference type="ARBA" id="ARBA00023027"/>
    </source>
</evidence>
<dbReference type="Gene3D" id="3.40.50.1220">
    <property type="entry name" value="TPP-binding domain"/>
    <property type="match status" value="1"/>
</dbReference>
<dbReference type="GO" id="GO:0008750">
    <property type="term" value="F:proton-translocating NAD(P)+ transhydrogenase activity"/>
    <property type="evidence" value="ECO:0007669"/>
    <property type="project" value="UniProtKB-EC"/>
</dbReference>
<evidence type="ECO:0000256" key="4">
    <source>
        <dbReference type="ARBA" id="ARBA00022857"/>
    </source>
</evidence>
<organism evidence="13 14">
    <name type="scientific">Entamoeba histolytica</name>
    <dbReference type="NCBI Taxonomy" id="5759"/>
    <lineage>
        <taxon>Eukaryota</taxon>
        <taxon>Amoebozoa</taxon>
        <taxon>Evosea</taxon>
        <taxon>Archamoebae</taxon>
        <taxon>Mastigamoebida</taxon>
        <taxon>Entamoebidae</taxon>
        <taxon>Entamoeba</taxon>
    </lineage>
</organism>
<evidence type="ECO:0000259" key="12">
    <source>
        <dbReference type="Pfam" id="PF02233"/>
    </source>
</evidence>
<evidence type="ECO:0000256" key="3">
    <source>
        <dbReference type="ARBA" id="ARBA00022692"/>
    </source>
</evidence>
<evidence type="ECO:0000256" key="11">
    <source>
        <dbReference type="SAM" id="Phobius"/>
    </source>
</evidence>
<evidence type="ECO:0000256" key="1">
    <source>
        <dbReference type="ARBA" id="ARBA00004141"/>
    </source>
</evidence>
<evidence type="ECO:0000256" key="5">
    <source>
        <dbReference type="ARBA" id="ARBA00022967"/>
    </source>
</evidence>
<reference evidence="13 14" key="1">
    <citation type="submission" date="2016-05" db="EMBL/GenBank/DDBJ databases">
        <title>First whole genome sequencing of Entamoeba histolytica HM1:IMSS-clone-6.</title>
        <authorList>
            <person name="Mukherjee Avik.K."/>
            <person name="Izumyama S."/>
            <person name="Nakada-Tsukui K."/>
            <person name="Nozaki T."/>
        </authorList>
    </citation>
    <scope>NUCLEOTIDE SEQUENCE [LARGE SCALE GENOMIC DNA]</scope>
    <source>
        <strain evidence="13 14">HM1:IMSS clone 6</strain>
    </source>
</reference>
<dbReference type="Proteomes" id="UP000078387">
    <property type="component" value="Unassembled WGS sequence"/>
</dbReference>
<evidence type="ECO:0000256" key="10">
    <source>
        <dbReference type="SAM" id="Coils"/>
    </source>
</evidence>
<dbReference type="VEuPathDB" id="AmoebaDB:KM1_203810"/>
<evidence type="ECO:0000313" key="14">
    <source>
        <dbReference type="Proteomes" id="UP000078387"/>
    </source>
</evidence>
<dbReference type="InterPro" id="IPR029035">
    <property type="entry name" value="DHS-like_NAD/FAD-binding_dom"/>
</dbReference>
<keyword evidence="4" id="KW-0521">NADP</keyword>
<keyword evidence="5" id="KW-1278">Translocase</keyword>
<sequence length="402" mass="43368">MIGLETVLGIFIGGMTFTGSIVAFGKLQGIIRSKPLIIGGNFRHVLNAGLVIFGCLLCIPYIIFEYLTLNDSTLISNLETYSVYINGGILIVVIIISFFIGWHMVMAIGGADMPVVVSMLNSYSGWATAASGFLLNNYAMIVGGALIGSSGAILSYIMCKAMNRSFMSVIFGGFGATPSKTRNQEDEGPKEANTIQTPELAKLLMEAHNIAIVPGYGMAVAKAQHVVASLAEELIKAGKEVRFIIHPVAGRLPGHMNVLLAEANVPYKIVFAMEEAEDLENVDVAIVVGANDTVNPIAETDPTSPLAGMPIIDVYKAKVCVVNKRSLNQGYAAVDNPLFFYSNTRMFLSDCKKGFEELNEEIKKLTNNSTTTNGEKKTAFPLVYDNLAFCLNITFDGLICFV</sequence>
<feature type="transmembrane region" description="Helical" evidence="11">
    <location>
        <begin position="45"/>
        <end position="63"/>
    </location>
</feature>
<dbReference type="PANTHER" id="PTHR44758:SF1">
    <property type="entry name" value="NAD(P) TRANSHYDROGENASE SUBUNIT BETA"/>
    <property type="match status" value="1"/>
</dbReference>
<evidence type="ECO:0000256" key="9">
    <source>
        <dbReference type="ARBA" id="ARBA00048202"/>
    </source>
</evidence>
<proteinExistence type="predicted"/>